<accession>A0A5C5QCU2</accession>
<dbReference type="Proteomes" id="UP000182858">
    <property type="component" value="Chromosome I"/>
</dbReference>
<evidence type="ECO:0000313" key="4">
    <source>
        <dbReference type="Proteomes" id="UP000182858"/>
    </source>
</evidence>
<feature type="domain" description="Bacteriophage Mu GpT" evidence="1">
    <location>
        <begin position="8"/>
        <end position="296"/>
    </location>
</feature>
<evidence type="ECO:0000313" key="2">
    <source>
        <dbReference type="EMBL" id="SDE87085.1"/>
    </source>
</evidence>
<evidence type="ECO:0000259" key="1">
    <source>
        <dbReference type="Pfam" id="PF10124"/>
    </source>
</evidence>
<proteinExistence type="predicted"/>
<dbReference type="EMBL" id="VFET01000014">
    <property type="protein sequence ID" value="TWS03148.1"/>
    <property type="molecule type" value="Genomic_DNA"/>
</dbReference>
<evidence type="ECO:0000313" key="5">
    <source>
        <dbReference type="Proteomes" id="UP000317951"/>
    </source>
</evidence>
<dbReference type="InterPro" id="IPR018774">
    <property type="entry name" value="Phage_Mu_GpT"/>
</dbReference>
<dbReference type="AlphaFoldDB" id="A0A5C5QCU2"/>
<dbReference type="Pfam" id="PF10124">
    <property type="entry name" value="Mu-like_gpT"/>
    <property type="match status" value="1"/>
</dbReference>
<dbReference type="Proteomes" id="UP000317951">
    <property type="component" value="Unassembled WGS sequence"/>
</dbReference>
<dbReference type="EMBL" id="LT629689">
    <property type="protein sequence ID" value="SDE87085.1"/>
    <property type="molecule type" value="Genomic_DNA"/>
</dbReference>
<name>A0A5C5QCU2_9PSED</name>
<gene>
    <name evidence="3" type="ORF">FIV36_17710</name>
    <name evidence="2" type="ORF">SAMN05216591_1225</name>
</gene>
<keyword evidence="4" id="KW-1185">Reference proteome</keyword>
<dbReference type="OrthoDB" id="9804833at2"/>
<evidence type="ECO:0000313" key="3">
    <source>
        <dbReference type="EMBL" id="TWS03148.1"/>
    </source>
</evidence>
<dbReference type="GeneID" id="78552732"/>
<dbReference type="RefSeq" id="WP_010564651.1">
    <property type="nucleotide sequence ID" value="NZ_LT629689.1"/>
</dbReference>
<organism evidence="3 5">
    <name type="scientific">Pseudomonas extremaustralis</name>
    <dbReference type="NCBI Taxonomy" id="359110"/>
    <lineage>
        <taxon>Bacteria</taxon>
        <taxon>Pseudomonadati</taxon>
        <taxon>Pseudomonadota</taxon>
        <taxon>Gammaproteobacteria</taxon>
        <taxon>Pseudomonadales</taxon>
        <taxon>Pseudomonadaceae</taxon>
        <taxon>Pseudomonas</taxon>
    </lineage>
</organism>
<sequence length="297" mass="32575">MIINASVLSALFVAYKAEFQNAQAATPTDWKRIATPVPSSSASNTYGWLGQFPTFREWIGDRVLKNMAAHGYSITNKKFESSVGVPRDAIEDDEIGVYKPLFAEMGRASSAHPDELVFALLKAGLTTTCYDGQYFFDTDHPVYPSTDASGTAVSVSNYQDGTGPAWYLLDVSRALKPIIFQNRRNYDLKAMTAMDDESVFMRDEYRYGVDARVNVGFGFWQFAYCSKAPLTAENYGLARAAMKNFRADGGRPLGINPGLLVVPSQLEGAARKILVKDADNGNEWAGTAEVLAPAWLG</sequence>
<protein>
    <submittedName>
        <fullName evidence="2">Mu-like prophage major head subunit gpT</fullName>
    </submittedName>
</protein>
<reference evidence="2 4" key="1">
    <citation type="submission" date="2016-10" db="EMBL/GenBank/DDBJ databases">
        <authorList>
            <person name="Varghese N."/>
            <person name="Submissions S."/>
        </authorList>
    </citation>
    <scope>NUCLEOTIDE SEQUENCE [LARGE SCALE GENOMIC DNA]</scope>
    <source>
        <strain evidence="2 4">DSM 17835</strain>
    </source>
</reference>
<reference evidence="3 5" key="2">
    <citation type="submission" date="2019-06" db="EMBL/GenBank/DDBJ databases">
        <title>Pseudomonas bimorpha sp. nov. isolated from bovine raw milk and skim milk concentrate.</title>
        <authorList>
            <person name="Hofmann K."/>
            <person name="Huptas C."/>
            <person name="Doll E."/>
            <person name="Scherer S."/>
            <person name="Wenning M."/>
        </authorList>
    </citation>
    <scope>NUCLEOTIDE SEQUENCE [LARGE SCALE GENOMIC DNA]</scope>
    <source>
        <strain evidence="3 5">DSM 17835</strain>
    </source>
</reference>